<dbReference type="GO" id="GO:0003678">
    <property type="term" value="F:DNA helicase activity"/>
    <property type="evidence" value="ECO:0007669"/>
    <property type="project" value="InterPro"/>
</dbReference>
<dbReference type="Gene3D" id="3.90.580.10">
    <property type="entry name" value="Zinc finger, CHC2-type domain"/>
    <property type="match status" value="1"/>
</dbReference>
<dbReference type="InterPro" id="IPR027417">
    <property type="entry name" value="P-loop_NTPase"/>
</dbReference>
<dbReference type="Pfam" id="PF03796">
    <property type="entry name" value="DnaB_C"/>
    <property type="match status" value="1"/>
</dbReference>
<evidence type="ECO:0000256" key="4">
    <source>
        <dbReference type="ARBA" id="ARBA00022695"/>
    </source>
</evidence>
<protein>
    <submittedName>
        <fullName evidence="10">Toprim domain-containing protein</fullName>
    </submittedName>
</protein>
<feature type="domain" description="SF4 helicase" evidence="9">
    <location>
        <begin position="364"/>
        <end position="661"/>
    </location>
</feature>
<evidence type="ECO:0000313" key="11">
    <source>
        <dbReference type="EMBL" id="MWV54983.1"/>
    </source>
</evidence>
<keyword evidence="3" id="KW-0808">Transferase</keyword>
<dbReference type="GO" id="GO:0003677">
    <property type="term" value="F:DNA binding"/>
    <property type="evidence" value="ECO:0007669"/>
    <property type="project" value="InterPro"/>
</dbReference>
<comment type="caution">
    <text evidence="10">The sequence shown here is derived from an EMBL/GenBank/DDBJ whole genome shotgun (WGS) entry which is preliminary data.</text>
</comment>
<dbReference type="Proteomes" id="UP000327458">
    <property type="component" value="Plasmid pl2"/>
</dbReference>
<dbReference type="GO" id="GO:0008270">
    <property type="term" value="F:zinc ion binding"/>
    <property type="evidence" value="ECO:0007669"/>
    <property type="project" value="InterPro"/>
</dbReference>
<dbReference type="GO" id="GO:1990077">
    <property type="term" value="C:primosome complex"/>
    <property type="evidence" value="ECO:0007669"/>
    <property type="project" value="UniProtKB-KW"/>
</dbReference>
<dbReference type="SUPFAM" id="SSF56731">
    <property type="entry name" value="DNA primase core"/>
    <property type="match status" value="1"/>
</dbReference>
<keyword evidence="12" id="KW-1185">Reference proteome</keyword>
<keyword evidence="1" id="KW-0240">DNA-directed RNA polymerase</keyword>
<evidence type="ECO:0000313" key="10">
    <source>
        <dbReference type="EMBL" id="KAA6230373.1"/>
    </source>
</evidence>
<dbReference type="RefSeq" id="WP_151418971.1">
    <property type="nucleotide sequence ID" value="NZ_CM018434.1"/>
</dbReference>
<dbReference type="AlphaFoldDB" id="A0A5M8I4Q0"/>
<feature type="compositionally biased region" description="Basic and acidic residues" evidence="7">
    <location>
        <begin position="604"/>
        <end position="620"/>
    </location>
</feature>
<evidence type="ECO:0000256" key="2">
    <source>
        <dbReference type="ARBA" id="ARBA00022515"/>
    </source>
</evidence>
<keyword evidence="6" id="KW-0804">Transcription</keyword>
<dbReference type="SUPFAM" id="SSF57783">
    <property type="entry name" value="Zinc beta-ribbon"/>
    <property type="match status" value="1"/>
</dbReference>
<dbReference type="GO" id="GO:0005829">
    <property type="term" value="C:cytosol"/>
    <property type="evidence" value="ECO:0007669"/>
    <property type="project" value="TreeGrafter"/>
</dbReference>
<feature type="region of interest" description="Disordered" evidence="7">
    <location>
        <begin position="600"/>
        <end position="620"/>
    </location>
</feature>
<dbReference type="InterPro" id="IPR007694">
    <property type="entry name" value="DNA_helicase_DnaB-like_C"/>
</dbReference>
<evidence type="ECO:0000256" key="1">
    <source>
        <dbReference type="ARBA" id="ARBA00022478"/>
    </source>
</evidence>
<dbReference type="EMBL" id="WUBZ01000029">
    <property type="protein sequence ID" value="MWV54983.1"/>
    <property type="molecule type" value="Genomic_DNA"/>
</dbReference>
<reference evidence="10" key="1">
    <citation type="submission" date="2019-07" db="EMBL/GenBank/DDBJ databases">
        <title>Draft genome Sequence of Chlorobium phaeovibrioides sp. strain PhvTcv-s14, from the Phylum Chlorobi.</title>
        <authorList>
            <person name="Babenko V."/>
            <person name="Boldyreva D."/>
            <person name="Kanygina A."/>
            <person name="Selezneva O."/>
            <person name="Akopiyan T."/>
            <person name="Lunina O."/>
        </authorList>
    </citation>
    <scope>NUCLEOTIDE SEQUENCE [LARGE SCALE GENOMIC DNA]</scope>
    <source>
        <strain evidence="10">GrTcv12</strain>
        <plasmid evidence="10">pl2</plasmid>
    </source>
</reference>
<sequence>MNTTPHTGTSSRPNPATLRPFLRDYVESITTRSKGGFHTCPLCGSGNGPKGTAAFSIADDGEHWKCFACNKGGDLFDLIGEHESRADFADRMRRAVELFGSRATSPQPAPKAAAPEQPRQVVDFTPFIEQARRAISRTDYPQRRGLTAETIERFGLGYYDPAERAAHDALVGLYGYDPIQDPALIIPYPGTGYFITRRIDPQGGRGSHHKPKAEKAGDEPLFNIEALYNPAGAPVFITEAPLDAISIMQAGGLAVAASGTNRRRLLKALDKRAPSCTIIIAGDQDEQGQVAAAELAADLKERGIKHTRPDLFNGTGAKDANDLLQRDPAGLTLAIRAAIHNTAPEHFASNAAARLRGFLHGITESVNTPCIPTGFPKLDELLDGGLYEGLYAIGAVSSMGKTTFALQVADYMAKAGQDVLFFSLEMSANEIIAKSISRLTFEHCGGYSGLAKTSRGITSGKRHQGYSTEEMNLLKRAIHLYEESYAPRLYFIEGVGDIGVTQIRATVEKHITLTGRKPVVVIDYLQALAPYNERATDKQNIDKGILELKRISRDEKIPVIAISSFNRANYHGAAGLEAFKESGAIEYTADVVLAIQPEGVNHGSEGKDKKENKKAMHDYKSKEERRGEVVILKNRNGATNKAVTVAYKAMFNHFRELDSKEYIEPDNEPTPF</sequence>
<geneLocation type="plasmid" evidence="10">
    <name>pl2</name>
</geneLocation>
<dbReference type="GO" id="GO:0000428">
    <property type="term" value="C:DNA-directed RNA polymerase complex"/>
    <property type="evidence" value="ECO:0007669"/>
    <property type="project" value="UniProtKB-KW"/>
</dbReference>
<dbReference type="PANTHER" id="PTHR30153">
    <property type="entry name" value="REPLICATIVE DNA HELICASE DNAB"/>
    <property type="match status" value="1"/>
</dbReference>
<dbReference type="Gene3D" id="3.40.1360.10">
    <property type="match status" value="1"/>
</dbReference>
<evidence type="ECO:0000259" key="8">
    <source>
        <dbReference type="PROSITE" id="PS50880"/>
    </source>
</evidence>
<feature type="domain" description="Toprim" evidence="8">
    <location>
        <begin position="233"/>
        <end position="314"/>
    </location>
</feature>
<evidence type="ECO:0000256" key="7">
    <source>
        <dbReference type="SAM" id="MobiDB-lite"/>
    </source>
</evidence>
<dbReference type="GO" id="GO:0006269">
    <property type="term" value="P:DNA replication, synthesis of primer"/>
    <property type="evidence" value="ECO:0007669"/>
    <property type="project" value="UniProtKB-KW"/>
</dbReference>
<accession>A0A5M8I4Q0</accession>
<dbReference type="CDD" id="cd01029">
    <property type="entry name" value="TOPRIM_primases"/>
    <property type="match status" value="1"/>
</dbReference>
<evidence type="ECO:0000313" key="12">
    <source>
        <dbReference type="Proteomes" id="UP000489351"/>
    </source>
</evidence>
<dbReference type="PANTHER" id="PTHR30153:SF2">
    <property type="entry name" value="REPLICATIVE DNA HELICASE"/>
    <property type="match status" value="1"/>
</dbReference>
<name>A0A5M8I4Q0_CHLPH</name>
<dbReference type="Pfam" id="PF13155">
    <property type="entry name" value="Toprim_2"/>
    <property type="match status" value="1"/>
</dbReference>
<keyword evidence="4" id="KW-0548">Nucleotidyltransferase</keyword>
<keyword evidence="10" id="KW-0614">Plasmid</keyword>
<evidence type="ECO:0000256" key="3">
    <source>
        <dbReference type="ARBA" id="ARBA00022679"/>
    </source>
</evidence>
<dbReference type="PROSITE" id="PS51199">
    <property type="entry name" value="SF4_HELICASE"/>
    <property type="match status" value="1"/>
</dbReference>
<dbReference type="EMBL" id="VMRG01000004">
    <property type="protein sequence ID" value="KAA6230373.1"/>
    <property type="molecule type" value="Genomic_DNA"/>
</dbReference>
<gene>
    <name evidence="10" type="ORF">FP507_10910</name>
    <name evidence="11" type="ORF">GJ685_07935</name>
</gene>
<dbReference type="SMART" id="SM00493">
    <property type="entry name" value="TOPRIM"/>
    <property type="match status" value="1"/>
</dbReference>
<dbReference type="PROSITE" id="PS50880">
    <property type="entry name" value="TOPRIM"/>
    <property type="match status" value="1"/>
</dbReference>
<reference evidence="11 12" key="2">
    <citation type="submission" date="2019-11" db="EMBL/GenBank/DDBJ databases">
        <title>Green- and brown-colored morphotypes of Chlorobia in the stratified aquatic ecosystems of Kandalaksha Gulf (White Sea): A model for study of the accessory genome evolution.</title>
        <authorList>
            <person name="Grouzdev D.S."/>
        </authorList>
    </citation>
    <scope>NUCLEOTIDE SEQUENCE [LARGE SCALE GENOMIC DNA]</scope>
    <source>
        <strain evidence="11 12">ZM</strain>
    </source>
</reference>
<dbReference type="Gene3D" id="3.40.50.300">
    <property type="entry name" value="P-loop containing nucleotide triphosphate hydrolases"/>
    <property type="match status" value="1"/>
</dbReference>
<dbReference type="GO" id="GO:0016779">
    <property type="term" value="F:nucleotidyltransferase activity"/>
    <property type="evidence" value="ECO:0007669"/>
    <property type="project" value="UniProtKB-KW"/>
</dbReference>
<proteinExistence type="predicted"/>
<dbReference type="InterPro" id="IPR034154">
    <property type="entry name" value="TOPRIM_DnaG/twinkle"/>
</dbReference>
<evidence type="ECO:0000259" key="9">
    <source>
        <dbReference type="PROSITE" id="PS51199"/>
    </source>
</evidence>
<dbReference type="InterPro" id="IPR036977">
    <property type="entry name" value="DNA_primase_Znf_CHC2"/>
</dbReference>
<dbReference type="GO" id="GO:0005524">
    <property type="term" value="F:ATP binding"/>
    <property type="evidence" value="ECO:0007669"/>
    <property type="project" value="InterPro"/>
</dbReference>
<evidence type="ECO:0000256" key="5">
    <source>
        <dbReference type="ARBA" id="ARBA00022705"/>
    </source>
</evidence>
<dbReference type="InterPro" id="IPR006171">
    <property type="entry name" value="TOPRIM_dom"/>
</dbReference>
<keyword evidence="2" id="KW-0639">Primosome</keyword>
<evidence type="ECO:0000256" key="6">
    <source>
        <dbReference type="ARBA" id="ARBA00023163"/>
    </source>
</evidence>
<keyword evidence="5" id="KW-0235">DNA replication</keyword>
<dbReference type="Proteomes" id="UP000489351">
    <property type="component" value="Unassembled WGS sequence"/>
</dbReference>
<dbReference type="SUPFAM" id="SSF52540">
    <property type="entry name" value="P-loop containing nucleoside triphosphate hydrolases"/>
    <property type="match status" value="1"/>
</dbReference>
<organism evidence="10">
    <name type="scientific">Chlorobium phaeovibrioides</name>
    <dbReference type="NCBI Taxonomy" id="1094"/>
    <lineage>
        <taxon>Bacteria</taxon>
        <taxon>Pseudomonadati</taxon>
        <taxon>Chlorobiota</taxon>
        <taxon>Chlorobiia</taxon>
        <taxon>Chlorobiales</taxon>
        <taxon>Chlorobiaceae</taxon>
        <taxon>Chlorobium/Pelodictyon group</taxon>
        <taxon>Chlorobium</taxon>
    </lineage>
</organism>